<comment type="caution">
    <text evidence="17">The sequence shown here is derived from an EMBL/GenBank/DDBJ whole genome shotgun (WGS) entry which is preliminary data.</text>
</comment>
<dbReference type="Gene3D" id="3.30.200.20">
    <property type="entry name" value="Phosphorylase Kinase, domain 1"/>
    <property type="match status" value="1"/>
</dbReference>
<keyword evidence="6" id="KW-0723">Serine/threonine-protein kinase</keyword>
<name>A0AAN6PEJ4_9PEZI</name>
<dbReference type="PROSITE" id="PS50011">
    <property type="entry name" value="PROTEIN_KINASE_DOM"/>
    <property type="match status" value="1"/>
</dbReference>
<comment type="subunit">
    <text evidence="2">Component of the EKC/KEOPS complex composed of at least BUD32, CGI121, GON7, KAE1 and PCC1; the whole complex dimerizes.</text>
</comment>
<evidence type="ECO:0000256" key="3">
    <source>
        <dbReference type="ARBA" id="ARBA00012513"/>
    </source>
</evidence>
<evidence type="ECO:0000256" key="1">
    <source>
        <dbReference type="ARBA" id="ARBA00003747"/>
    </source>
</evidence>
<dbReference type="GO" id="GO:0005524">
    <property type="term" value="F:ATP binding"/>
    <property type="evidence" value="ECO:0007669"/>
    <property type="project" value="UniProtKB-KW"/>
</dbReference>
<keyword evidence="18" id="KW-1185">Reference proteome</keyword>
<dbReference type="AlphaFoldDB" id="A0AAN6PEJ4"/>
<keyword evidence="7" id="KW-0808">Transferase</keyword>
<evidence type="ECO:0000313" key="18">
    <source>
        <dbReference type="Proteomes" id="UP001303115"/>
    </source>
</evidence>
<dbReference type="InterPro" id="IPR011009">
    <property type="entry name" value="Kinase-like_dom_sf"/>
</dbReference>
<feature type="region of interest" description="Disordered" evidence="15">
    <location>
        <begin position="494"/>
        <end position="532"/>
    </location>
</feature>
<accession>A0AAN6PEJ4</accession>
<comment type="catalytic activity">
    <reaction evidence="14">
        <text>L-seryl-[protein] + ATP = O-phospho-L-seryl-[protein] + ADP + H(+)</text>
        <dbReference type="Rhea" id="RHEA:17989"/>
        <dbReference type="Rhea" id="RHEA-COMP:9863"/>
        <dbReference type="Rhea" id="RHEA-COMP:11604"/>
        <dbReference type="ChEBI" id="CHEBI:15378"/>
        <dbReference type="ChEBI" id="CHEBI:29999"/>
        <dbReference type="ChEBI" id="CHEBI:30616"/>
        <dbReference type="ChEBI" id="CHEBI:83421"/>
        <dbReference type="ChEBI" id="CHEBI:456216"/>
        <dbReference type="EC" id="2.7.11.1"/>
    </reaction>
</comment>
<evidence type="ECO:0000256" key="6">
    <source>
        <dbReference type="ARBA" id="ARBA00022527"/>
    </source>
</evidence>
<evidence type="ECO:0000256" key="7">
    <source>
        <dbReference type="ARBA" id="ARBA00022679"/>
    </source>
</evidence>
<comment type="function">
    <text evidence="1">Component of the EKC/KEOPS complex that is required for the formation of a threonylcarbamoyl group on adenosine at position 37 (t(6)A37) in tRNAs that read codons beginning with adenine. The complex is probably involved in the transfer of the threonylcarbamoyl moiety of threonylcarbamoyl-AMP (TC-AMP) to the N6 group of A37. BUD32 has ATPase activity in the context of the EKC/KEOPS complex and likely plays a supporting role to the catalytic subunit KAE1. The EKC/KEOPS complex also promotes both telomere uncapping and telomere elongation. The complex is required for efficient recruitment of transcriptional coactivators.</text>
</comment>
<evidence type="ECO:0000256" key="13">
    <source>
        <dbReference type="ARBA" id="ARBA00047899"/>
    </source>
</evidence>
<evidence type="ECO:0000256" key="8">
    <source>
        <dbReference type="ARBA" id="ARBA00022741"/>
    </source>
</evidence>
<dbReference type="GO" id="GO:0043484">
    <property type="term" value="P:regulation of RNA splicing"/>
    <property type="evidence" value="ECO:0007669"/>
    <property type="project" value="TreeGrafter"/>
</dbReference>
<evidence type="ECO:0000256" key="12">
    <source>
        <dbReference type="ARBA" id="ARBA00033194"/>
    </source>
</evidence>
<dbReference type="EMBL" id="MU854399">
    <property type="protein sequence ID" value="KAK4039468.1"/>
    <property type="molecule type" value="Genomic_DNA"/>
</dbReference>
<dbReference type="SMART" id="SM00220">
    <property type="entry name" value="S_TKc"/>
    <property type="match status" value="1"/>
</dbReference>
<keyword evidence="8" id="KW-0547">Nucleotide-binding</keyword>
<dbReference type="Pfam" id="PF00069">
    <property type="entry name" value="Pkinase"/>
    <property type="match status" value="2"/>
</dbReference>
<dbReference type="PANTHER" id="PTHR45646">
    <property type="entry name" value="SERINE/THREONINE-PROTEIN KINASE DOA-RELATED"/>
    <property type="match status" value="1"/>
</dbReference>
<evidence type="ECO:0000256" key="11">
    <source>
        <dbReference type="ARBA" id="ARBA00030980"/>
    </source>
</evidence>
<dbReference type="InterPro" id="IPR008266">
    <property type="entry name" value="Tyr_kinase_AS"/>
</dbReference>
<comment type="catalytic activity">
    <reaction evidence="13">
        <text>L-threonyl-[protein] + ATP = O-phospho-L-threonyl-[protein] + ADP + H(+)</text>
        <dbReference type="Rhea" id="RHEA:46608"/>
        <dbReference type="Rhea" id="RHEA-COMP:11060"/>
        <dbReference type="Rhea" id="RHEA-COMP:11605"/>
        <dbReference type="ChEBI" id="CHEBI:15378"/>
        <dbReference type="ChEBI" id="CHEBI:30013"/>
        <dbReference type="ChEBI" id="CHEBI:30616"/>
        <dbReference type="ChEBI" id="CHEBI:61977"/>
        <dbReference type="ChEBI" id="CHEBI:456216"/>
        <dbReference type="EC" id="2.7.11.1"/>
    </reaction>
</comment>
<keyword evidence="10" id="KW-0067">ATP-binding</keyword>
<evidence type="ECO:0000259" key="16">
    <source>
        <dbReference type="PROSITE" id="PS50011"/>
    </source>
</evidence>
<evidence type="ECO:0000256" key="14">
    <source>
        <dbReference type="ARBA" id="ARBA00048679"/>
    </source>
</evidence>
<evidence type="ECO:0000256" key="2">
    <source>
        <dbReference type="ARBA" id="ARBA00011534"/>
    </source>
</evidence>
<dbReference type="Gene3D" id="1.10.510.10">
    <property type="entry name" value="Transferase(Phosphotransferase) domain 1"/>
    <property type="match status" value="1"/>
</dbReference>
<evidence type="ECO:0000313" key="17">
    <source>
        <dbReference type="EMBL" id="KAK4039468.1"/>
    </source>
</evidence>
<dbReference type="EC" id="2.7.11.1" evidence="3"/>
<evidence type="ECO:0000256" key="4">
    <source>
        <dbReference type="ARBA" id="ARBA00013948"/>
    </source>
</evidence>
<reference evidence="18" key="1">
    <citation type="journal article" date="2023" name="Mol. Phylogenet. Evol.">
        <title>Genome-scale phylogeny and comparative genomics of the fungal order Sordariales.</title>
        <authorList>
            <person name="Hensen N."/>
            <person name="Bonometti L."/>
            <person name="Westerberg I."/>
            <person name="Brannstrom I.O."/>
            <person name="Guillou S."/>
            <person name="Cros-Aarteil S."/>
            <person name="Calhoun S."/>
            <person name="Haridas S."/>
            <person name="Kuo A."/>
            <person name="Mondo S."/>
            <person name="Pangilinan J."/>
            <person name="Riley R."/>
            <person name="LaButti K."/>
            <person name="Andreopoulos B."/>
            <person name="Lipzen A."/>
            <person name="Chen C."/>
            <person name="Yan M."/>
            <person name="Daum C."/>
            <person name="Ng V."/>
            <person name="Clum A."/>
            <person name="Steindorff A."/>
            <person name="Ohm R.A."/>
            <person name="Martin F."/>
            <person name="Silar P."/>
            <person name="Natvig D.O."/>
            <person name="Lalanne C."/>
            <person name="Gautier V."/>
            <person name="Ament-Velasquez S.L."/>
            <person name="Kruys A."/>
            <person name="Hutchinson M.I."/>
            <person name="Powell A.J."/>
            <person name="Barry K."/>
            <person name="Miller A.N."/>
            <person name="Grigoriev I.V."/>
            <person name="Debuchy R."/>
            <person name="Gladieux P."/>
            <person name="Hiltunen Thoren M."/>
            <person name="Johannesson H."/>
        </authorList>
    </citation>
    <scope>NUCLEOTIDE SEQUENCE [LARGE SCALE GENOMIC DNA]</scope>
    <source>
        <strain evidence="18">CBS 284.82</strain>
    </source>
</reference>
<dbReference type="PANTHER" id="PTHR45646:SF11">
    <property type="entry name" value="SERINE_THREONINE-PROTEIN KINASE DOA"/>
    <property type="match status" value="1"/>
</dbReference>
<feature type="domain" description="Protein kinase" evidence="16">
    <location>
        <begin position="59"/>
        <end position="486"/>
    </location>
</feature>
<gene>
    <name evidence="17" type="ORF">C8A01DRAFT_36505</name>
</gene>
<protein>
    <recommendedName>
        <fullName evidence="5">EKC/KEOPS complex subunit BUD32</fullName>
        <ecNumber evidence="3">2.7.11.1</ecNumber>
    </recommendedName>
    <alternativeName>
        <fullName evidence="11 12">Atypical Serine/threonine protein kinase BUD32</fullName>
    </alternativeName>
    <alternativeName>
        <fullName evidence="4">EKC/KEOPS complex subunit bud32</fullName>
    </alternativeName>
</protein>
<dbReference type="Proteomes" id="UP001303115">
    <property type="component" value="Unassembled WGS sequence"/>
</dbReference>
<proteinExistence type="predicted"/>
<dbReference type="InterPro" id="IPR000719">
    <property type="entry name" value="Prot_kinase_dom"/>
</dbReference>
<evidence type="ECO:0000256" key="5">
    <source>
        <dbReference type="ARBA" id="ARBA00019973"/>
    </source>
</evidence>
<evidence type="ECO:0000256" key="10">
    <source>
        <dbReference type="ARBA" id="ARBA00022840"/>
    </source>
</evidence>
<dbReference type="GO" id="GO:0004674">
    <property type="term" value="F:protein serine/threonine kinase activity"/>
    <property type="evidence" value="ECO:0007669"/>
    <property type="project" value="UniProtKB-KW"/>
</dbReference>
<keyword evidence="9 17" id="KW-0418">Kinase</keyword>
<evidence type="ECO:0000256" key="9">
    <source>
        <dbReference type="ARBA" id="ARBA00022777"/>
    </source>
</evidence>
<dbReference type="SUPFAM" id="SSF56112">
    <property type="entry name" value="Protein kinase-like (PK-like)"/>
    <property type="match status" value="1"/>
</dbReference>
<sequence>MTDPTRDYDSHDEAPAPEMFQYKLDDDADGTEVEDLGNYVPGGYHPVALGDVLGDSGRFRVVHKLGFGGYATVWLCHDNESKKWRTVKVMAAHASTPDCADLRALELFSGTSLDLLAANRVQLALEHFWVDGPNGRHLCFVLPFLGPGLSTVYHLYGHVPELMKDICFQLVEALEFIHSRGLCHGDFRPDNILFRLADGVDEWDEEEIMKLLGQPDLARVERVDGTEADMEPGVPTYLVERSHIEYGSGACSSEIAVIDYGVSYRASEPPVGKGTGITLPYAAPEALFSLDNDLGFHSDVWSLGVTIAKVRCGLTPFADERYDTMLEGLEKMESILGPLPEPYRSIWKGWDGVFVNCQDENGGLRQDDDSWKDESVPATVCTESEESTRQARVMEGRHPNHLQLGLIMHIDDEEAADIAAQAASNPGRLPAYKYGQEAHRLSYEQQVRYTMTDAEIKQLFDFFLAIFTWHPEERPTLNQIAGHEWFGDRHRRRQLAAAAPASPPPLKAVNTKRARSPSPLRPGKKSRVEIGKSGEEVRGSGIVKNVWASWSLYRGRIGLGLRKGAGCITRFFSWAMGKITRIISGTISTMGGFFRGDV</sequence>
<organism evidence="17 18">
    <name type="scientific">Parachaetomium inaequale</name>
    <dbReference type="NCBI Taxonomy" id="2588326"/>
    <lineage>
        <taxon>Eukaryota</taxon>
        <taxon>Fungi</taxon>
        <taxon>Dikarya</taxon>
        <taxon>Ascomycota</taxon>
        <taxon>Pezizomycotina</taxon>
        <taxon>Sordariomycetes</taxon>
        <taxon>Sordariomycetidae</taxon>
        <taxon>Sordariales</taxon>
        <taxon>Chaetomiaceae</taxon>
        <taxon>Parachaetomium</taxon>
    </lineage>
</organism>
<dbReference type="InterPro" id="IPR051175">
    <property type="entry name" value="CLK_kinases"/>
</dbReference>
<dbReference type="GO" id="GO:0005634">
    <property type="term" value="C:nucleus"/>
    <property type="evidence" value="ECO:0007669"/>
    <property type="project" value="TreeGrafter"/>
</dbReference>
<evidence type="ECO:0000256" key="15">
    <source>
        <dbReference type="SAM" id="MobiDB-lite"/>
    </source>
</evidence>
<dbReference type="PROSITE" id="PS00109">
    <property type="entry name" value="PROTEIN_KINASE_TYR"/>
    <property type="match status" value="1"/>
</dbReference>